<name>A0A9D0Z6J0_9FIRM</name>
<evidence type="ECO:0000313" key="4">
    <source>
        <dbReference type="Proteomes" id="UP000886874"/>
    </source>
</evidence>
<protein>
    <submittedName>
        <fullName evidence="3">Replication initiator protein A</fullName>
    </submittedName>
</protein>
<proteinExistence type="predicted"/>
<gene>
    <name evidence="3" type="ORF">IAA67_05640</name>
</gene>
<evidence type="ECO:0000313" key="3">
    <source>
        <dbReference type="EMBL" id="HIQ69790.1"/>
    </source>
</evidence>
<dbReference type="AlphaFoldDB" id="A0A9D0Z6J0"/>
<evidence type="ECO:0000256" key="1">
    <source>
        <dbReference type="SAM" id="MobiDB-lite"/>
    </source>
</evidence>
<feature type="compositionally biased region" description="Basic and acidic residues" evidence="1">
    <location>
        <begin position="136"/>
        <end position="157"/>
    </location>
</feature>
<dbReference type="Proteomes" id="UP000886874">
    <property type="component" value="Unassembled WGS sequence"/>
</dbReference>
<sequence>MRTTAQTEPVQRIGYLRVPHVLLTAPRYRQLTSDAKLLYCLLQERQRMSARNGWIDEAGRIFLYFSVEEVGEHFGCGRQKALALFRQLMAAGLVERKRPSKGRSCRIYVQPLPEESGDSPGESGRFSAAATDENVNSDRMKFKKSSDRKSSPNNIYEKENTWKKQCVERMLFGEDWAEPETESDPCKPGPPTAPCPCRSGRPPG</sequence>
<reference evidence="3" key="2">
    <citation type="journal article" date="2021" name="PeerJ">
        <title>Extensive microbial diversity within the chicken gut microbiome revealed by metagenomics and culture.</title>
        <authorList>
            <person name="Gilroy R."/>
            <person name="Ravi A."/>
            <person name="Getino M."/>
            <person name="Pursley I."/>
            <person name="Horton D.L."/>
            <person name="Alikhan N.F."/>
            <person name="Baker D."/>
            <person name="Gharbi K."/>
            <person name="Hall N."/>
            <person name="Watson M."/>
            <person name="Adriaenssens E.M."/>
            <person name="Foster-Nyarko E."/>
            <person name="Jarju S."/>
            <person name="Secka A."/>
            <person name="Antonio M."/>
            <person name="Oren A."/>
            <person name="Chaudhuri R.R."/>
            <person name="La Ragione R."/>
            <person name="Hildebrand F."/>
            <person name="Pallen M.J."/>
        </authorList>
    </citation>
    <scope>NUCLEOTIDE SEQUENCE</scope>
    <source>
        <strain evidence="3">ChiSjej2B20-13462</strain>
    </source>
</reference>
<dbReference type="Pfam" id="PF06970">
    <property type="entry name" value="RepA_N"/>
    <property type="match status" value="1"/>
</dbReference>
<organism evidence="3 4">
    <name type="scientific">Candidatus Avoscillospira stercorigallinarum</name>
    <dbReference type="NCBI Taxonomy" id="2840708"/>
    <lineage>
        <taxon>Bacteria</taxon>
        <taxon>Bacillati</taxon>
        <taxon>Bacillota</taxon>
        <taxon>Clostridia</taxon>
        <taxon>Eubacteriales</taxon>
        <taxon>Oscillospiraceae</taxon>
        <taxon>Oscillospiraceae incertae sedis</taxon>
        <taxon>Candidatus Avoscillospira</taxon>
    </lineage>
</organism>
<dbReference type="EMBL" id="DVFN01000085">
    <property type="protein sequence ID" value="HIQ69790.1"/>
    <property type="molecule type" value="Genomic_DNA"/>
</dbReference>
<dbReference type="InterPro" id="IPR010724">
    <property type="entry name" value="RepA_N"/>
</dbReference>
<evidence type="ECO:0000259" key="2">
    <source>
        <dbReference type="Pfam" id="PF06970"/>
    </source>
</evidence>
<accession>A0A9D0Z6J0</accession>
<feature type="domain" description="Replication initiator A N-terminal" evidence="2">
    <location>
        <begin position="15"/>
        <end position="88"/>
    </location>
</feature>
<comment type="caution">
    <text evidence="3">The sequence shown here is derived from an EMBL/GenBank/DDBJ whole genome shotgun (WGS) entry which is preliminary data.</text>
</comment>
<reference evidence="3" key="1">
    <citation type="submission" date="2020-10" db="EMBL/GenBank/DDBJ databases">
        <authorList>
            <person name="Gilroy R."/>
        </authorList>
    </citation>
    <scope>NUCLEOTIDE SEQUENCE</scope>
    <source>
        <strain evidence="3">ChiSjej2B20-13462</strain>
    </source>
</reference>
<feature type="region of interest" description="Disordered" evidence="1">
    <location>
        <begin position="110"/>
        <end position="157"/>
    </location>
</feature>
<feature type="region of interest" description="Disordered" evidence="1">
    <location>
        <begin position="173"/>
        <end position="204"/>
    </location>
</feature>